<dbReference type="SUPFAM" id="SSF63418">
    <property type="entry name" value="MurE/MurF N-terminal domain"/>
    <property type="match status" value="1"/>
</dbReference>
<dbReference type="InterPro" id="IPR004101">
    <property type="entry name" value="Mur_ligase_C"/>
</dbReference>
<dbReference type="GO" id="GO:0047480">
    <property type="term" value="F:UDP-N-acetylmuramoyl-tripeptide-D-alanyl-D-alanine ligase activity"/>
    <property type="evidence" value="ECO:0007669"/>
    <property type="project" value="UniProtKB-UniRule"/>
</dbReference>
<comment type="function">
    <text evidence="10 11">Involved in cell wall formation. Catalyzes the final step in the synthesis of UDP-N-acetylmuramoyl-pentapeptide, the precursor of murein.</text>
</comment>
<dbReference type="SUPFAM" id="SSF53244">
    <property type="entry name" value="MurD-like peptide ligases, peptide-binding domain"/>
    <property type="match status" value="1"/>
</dbReference>
<dbReference type="Pfam" id="PF08245">
    <property type="entry name" value="Mur_ligase_M"/>
    <property type="match status" value="1"/>
</dbReference>
<feature type="domain" description="Mur ligase C-terminal" evidence="13">
    <location>
        <begin position="338"/>
        <end position="469"/>
    </location>
</feature>
<keyword evidence="9 10" id="KW-0961">Cell wall biogenesis/degradation</keyword>
<keyword evidence="8 10" id="KW-0131">Cell cycle</keyword>
<dbReference type="AlphaFoldDB" id="A0A255HA46"/>
<dbReference type="PANTHER" id="PTHR43024:SF1">
    <property type="entry name" value="UDP-N-ACETYLMURAMOYL-TRIPEPTIDE--D-ALANYL-D-ALANINE LIGASE"/>
    <property type="match status" value="1"/>
</dbReference>
<keyword evidence="6 10" id="KW-0133">Cell shape</keyword>
<sequence length="491" mass="51356">MKPVSLTELAAATGGRLAAADDGRRVGPEVQLDSRRITPGALFVAFAGEHVDGHDYIAAAAEAGAAAYLCQRVPDGLTEQQRAGCVLVDDPADALGRLARHLVDGLPGLTVVGITGSQGKTSTKDLLAQLLAAEAATVAPQGSFNNEIGVPLTATQVDGSTRFLVSEMGARGVGHIRYLCGLTPPSVGVVLNVGQAHVGEFGSREAIAQAKGELVESLPPEGWAVLNGTDHRVAAMARRTRARIALFSVGARAVEPADLLVWAEAPEADDLDRYSFTLVVERPEQPGAPERHPVRLRLVGRHQVANAAAAAAAALVCGLTGDQVAHALSAAETRSRWRMEVTERSDQVVVVNDAYNANPDSMMAAIESLAAVVRRRRQRPGFEGAEGWAVLGDMFELGETADDEHRAVGRAVGQLRLAHLVAVGDHAEVMSEGARVAGCPDAVVAVETEEAIKRVQPRAGDVVLVKASRAMGLERVAEALLAADSTTGECA</sequence>
<dbReference type="Pfam" id="PF02875">
    <property type="entry name" value="Mur_ligase_C"/>
    <property type="match status" value="1"/>
</dbReference>
<dbReference type="Gene3D" id="3.40.1390.10">
    <property type="entry name" value="MurE/MurF, N-terminal domain"/>
    <property type="match status" value="1"/>
</dbReference>
<accession>A0A255HA46</accession>
<dbReference type="RefSeq" id="WP_094362653.1">
    <property type="nucleotide sequence ID" value="NZ_NMVQ01000002.1"/>
</dbReference>
<evidence type="ECO:0000259" key="12">
    <source>
        <dbReference type="Pfam" id="PF01225"/>
    </source>
</evidence>
<dbReference type="HAMAP" id="MF_02019">
    <property type="entry name" value="MurF"/>
    <property type="match status" value="1"/>
</dbReference>
<organism evidence="15 16">
    <name type="scientific">Enemella dayhoffiae</name>
    <dbReference type="NCBI Taxonomy" id="2016507"/>
    <lineage>
        <taxon>Bacteria</taxon>
        <taxon>Bacillati</taxon>
        <taxon>Actinomycetota</taxon>
        <taxon>Actinomycetes</taxon>
        <taxon>Propionibacteriales</taxon>
        <taxon>Propionibacteriaceae</taxon>
        <taxon>Enemella</taxon>
    </lineage>
</organism>
<dbReference type="GO" id="GO:0009252">
    <property type="term" value="P:peptidoglycan biosynthetic process"/>
    <property type="evidence" value="ECO:0007669"/>
    <property type="project" value="UniProtKB-UniRule"/>
</dbReference>
<dbReference type="OrthoDB" id="9800958at2"/>
<dbReference type="Proteomes" id="UP000216311">
    <property type="component" value="Unassembled WGS sequence"/>
</dbReference>
<evidence type="ECO:0000256" key="6">
    <source>
        <dbReference type="ARBA" id="ARBA00022960"/>
    </source>
</evidence>
<dbReference type="InterPro" id="IPR051046">
    <property type="entry name" value="MurCDEF_CellWall_CoF430Synth"/>
</dbReference>
<protein>
    <recommendedName>
        <fullName evidence="10 11">UDP-N-acetylmuramoyl-tripeptide--D-alanyl-D-alanine ligase</fullName>
        <ecNumber evidence="10 11">6.3.2.10</ecNumber>
    </recommendedName>
    <alternativeName>
        <fullName evidence="10">D-alanyl-D-alanine-adding enzyme</fullName>
    </alternativeName>
</protein>
<dbReference type="GO" id="GO:0008766">
    <property type="term" value="F:UDP-N-acetylmuramoylalanyl-D-glutamyl-2,6-diaminopimelate-D-alanyl-D-alanine ligase activity"/>
    <property type="evidence" value="ECO:0007669"/>
    <property type="project" value="RHEA"/>
</dbReference>
<name>A0A255HA46_9ACTN</name>
<evidence type="ECO:0000313" key="16">
    <source>
        <dbReference type="Proteomes" id="UP000216311"/>
    </source>
</evidence>
<dbReference type="Gene3D" id="3.90.190.20">
    <property type="entry name" value="Mur ligase, C-terminal domain"/>
    <property type="match status" value="1"/>
</dbReference>
<dbReference type="InterPro" id="IPR000713">
    <property type="entry name" value="Mur_ligase_N"/>
</dbReference>
<evidence type="ECO:0000256" key="5">
    <source>
        <dbReference type="ARBA" id="ARBA00022840"/>
    </source>
</evidence>
<comment type="pathway">
    <text evidence="10 11">Cell wall biogenesis; peptidoglycan biosynthesis.</text>
</comment>
<dbReference type="NCBIfam" id="TIGR01143">
    <property type="entry name" value="murF"/>
    <property type="match status" value="1"/>
</dbReference>
<evidence type="ECO:0000313" key="15">
    <source>
        <dbReference type="EMBL" id="OYO24660.1"/>
    </source>
</evidence>
<evidence type="ECO:0000259" key="14">
    <source>
        <dbReference type="Pfam" id="PF08245"/>
    </source>
</evidence>
<dbReference type="GO" id="GO:0005737">
    <property type="term" value="C:cytoplasm"/>
    <property type="evidence" value="ECO:0007669"/>
    <property type="project" value="UniProtKB-SubCell"/>
</dbReference>
<dbReference type="SUPFAM" id="SSF53623">
    <property type="entry name" value="MurD-like peptide ligases, catalytic domain"/>
    <property type="match status" value="1"/>
</dbReference>
<keyword evidence="2 10" id="KW-0436">Ligase</keyword>
<reference evidence="15 16" key="1">
    <citation type="submission" date="2017-07" db="EMBL/GenBank/DDBJ databases">
        <title>Draft whole genome sequences of clinical Proprionibacteriaceae strains.</title>
        <authorList>
            <person name="Bernier A.-M."/>
            <person name="Bernard K."/>
            <person name="Domingo M.-C."/>
        </authorList>
    </citation>
    <scope>NUCLEOTIDE SEQUENCE [LARGE SCALE GENOMIC DNA]</scope>
    <source>
        <strain evidence="15 16">NML 130396</strain>
    </source>
</reference>
<evidence type="ECO:0000259" key="13">
    <source>
        <dbReference type="Pfam" id="PF02875"/>
    </source>
</evidence>
<feature type="domain" description="Mur ligase N-terminal catalytic" evidence="12">
    <location>
        <begin position="30"/>
        <end position="101"/>
    </location>
</feature>
<feature type="domain" description="Mur ligase central" evidence="14">
    <location>
        <begin position="114"/>
        <end position="314"/>
    </location>
</feature>
<comment type="subcellular location">
    <subcellularLocation>
        <location evidence="10 11">Cytoplasm</location>
    </subcellularLocation>
</comment>
<dbReference type="InterPro" id="IPR035911">
    <property type="entry name" value="MurE/MurF_N"/>
</dbReference>
<dbReference type="InterPro" id="IPR005863">
    <property type="entry name" value="UDP-N-AcMur_synth"/>
</dbReference>
<dbReference type="UniPathway" id="UPA00219"/>
<keyword evidence="3 10" id="KW-0132">Cell division</keyword>
<dbReference type="GO" id="GO:0008360">
    <property type="term" value="P:regulation of cell shape"/>
    <property type="evidence" value="ECO:0007669"/>
    <property type="project" value="UniProtKB-KW"/>
</dbReference>
<comment type="catalytic activity">
    <reaction evidence="10 11">
        <text>D-alanyl-D-alanine + UDP-N-acetyl-alpha-D-muramoyl-L-alanyl-gamma-D-glutamyl-meso-2,6-diaminopimelate + ATP = UDP-N-acetyl-alpha-D-muramoyl-L-alanyl-gamma-D-glutamyl-meso-2,6-diaminopimeloyl-D-alanyl-D-alanine + ADP + phosphate + H(+)</text>
        <dbReference type="Rhea" id="RHEA:28374"/>
        <dbReference type="ChEBI" id="CHEBI:15378"/>
        <dbReference type="ChEBI" id="CHEBI:30616"/>
        <dbReference type="ChEBI" id="CHEBI:43474"/>
        <dbReference type="ChEBI" id="CHEBI:57822"/>
        <dbReference type="ChEBI" id="CHEBI:61386"/>
        <dbReference type="ChEBI" id="CHEBI:83905"/>
        <dbReference type="ChEBI" id="CHEBI:456216"/>
        <dbReference type="EC" id="6.3.2.10"/>
    </reaction>
</comment>
<dbReference type="GO" id="GO:0071555">
    <property type="term" value="P:cell wall organization"/>
    <property type="evidence" value="ECO:0007669"/>
    <property type="project" value="UniProtKB-KW"/>
</dbReference>
<dbReference type="Gene3D" id="3.40.1190.10">
    <property type="entry name" value="Mur-like, catalytic domain"/>
    <property type="match status" value="1"/>
</dbReference>
<dbReference type="InterPro" id="IPR036565">
    <property type="entry name" value="Mur-like_cat_sf"/>
</dbReference>
<keyword evidence="5 10" id="KW-0067">ATP-binding</keyword>
<evidence type="ECO:0000256" key="10">
    <source>
        <dbReference type="HAMAP-Rule" id="MF_02019"/>
    </source>
</evidence>
<evidence type="ECO:0000256" key="2">
    <source>
        <dbReference type="ARBA" id="ARBA00022598"/>
    </source>
</evidence>
<dbReference type="InterPro" id="IPR036615">
    <property type="entry name" value="Mur_ligase_C_dom_sf"/>
</dbReference>
<keyword evidence="7 10" id="KW-0573">Peptidoglycan synthesis</keyword>
<evidence type="ECO:0000256" key="1">
    <source>
        <dbReference type="ARBA" id="ARBA00022490"/>
    </source>
</evidence>
<evidence type="ECO:0000256" key="9">
    <source>
        <dbReference type="ARBA" id="ARBA00023316"/>
    </source>
</evidence>
<evidence type="ECO:0000256" key="7">
    <source>
        <dbReference type="ARBA" id="ARBA00022984"/>
    </source>
</evidence>
<keyword evidence="16" id="KW-1185">Reference proteome</keyword>
<comment type="similarity">
    <text evidence="10">Belongs to the MurCDEF family. MurF subfamily.</text>
</comment>
<dbReference type="GO" id="GO:0051301">
    <property type="term" value="P:cell division"/>
    <property type="evidence" value="ECO:0007669"/>
    <property type="project" value="UniProtKB-KW"/>
</dbReference>
<dbReference type="EC" id="6.3.2.10" evidence="10 11"/>
<evidence type="ECO:0000256" key="4">
    <source>
        <dbReference type="ARBA" id="ARBA00022741"/>
    </source>
</evidence>
<dbReference type="InterPro" id="IPR013221">
    <property type="entry name" value="Mur_ligase_cen"/>
</dbReference>
<gene>
    <name evidence="10" type="primary">murF</name>
    <name evidence="15" type="ORF">CGZ93_02890</name>
</gene>
<keyword evidence="4 10" id="KW-0547">Nucleotide-binding</keyword>
<comment type="caution">
    <text evidence="15">The sequence shown here is derived from an EMBL/GenBank/DDBJ whole genome shotgun (WGS) entry which is preliminary data.</text>
</comment>
<evidence type="ECO:0000256" key="3">
    <source>
        <dbReference type="ARBA" id="ARBA00022618"/>
    </source>
</evidence>
<dbReference type="PANTHER" id="PTHR43024">
    <property type="entry name" value="UDP-N-ACETYLMURAMOYL-TRIPEPTIDE--D-ALANYL-D-ALANINE LIGASE"/>
    <property type="match status" value="1"/>
</dbReference>
<evidence type="ECO:0000256" key="8">
    <source>
        <dbReference type="ARBA" id="ARBA00023306"/>
    </source>
</evidence>
<dbReference type="Pfam" id="PF01225">
    <property type="entry name" value="Mur_ligase"/>
    <property type="match status" value="1"/>
</dbReference>
<keyword evidence="1 10" id="KW-0963">Cytoplasm</keyword>
<evidence type="ECO:0000256" key="11">
    <source>
        <dbReference type="RuleBase" id="RU004136"/>
    </source>
</evidence>
<feature type="binding site" evidence="10">
    <location>
        <begin position="116"/>
        <end position="122"/>
    </location>
    <ligand>
        <name>ATP</name>
        <dbReference type="ChEBI" id="CHEBI:30616"/>
    </ligand>
</feature>
<proteinExistence type="inferred from homology"/>
<dbReference type="GO" id="GO:0005524">
    <property type="term" value="F:ATP binding"/>
    <property type="evidence" value="ECO:0007669"/>
    <property type="project" value="UniProtKB-UniRule"/>
</dbReference>
<dbReference type="EMBL" id="NMVQ01000002">
    <property type="protein sequence ID" value="OYO24660.1"/>
    <property type="molecule type" value="Genomic_DNA"/>
</dbReference>